<dbReference type="Proteomes" id="UP000321301">
    <property type="component" value="Unassembled WGS sequence"/>
</dbReference>
<feature type="domain" description="Glycosyl hydrolase family 32 C-terminal" evidence="6">
    <location>
        <begin position="416"/>
        <end position="493"/>
    </location>
</feature>
<proteinExistence type="inferred from homology"/>
<dbReference type="RefSeq" id="WP_146948664.1">
    <property type="nucleotide sequence ID" value="NZ_BJYV01000029.1"/>
</dbReference>
<dbReference type="SMART" id="SM00640">
    <property type="entry name" value="Glyco_32"/>
    <property type="match status" value="1"/>
</dbReference>
<dbReference type="InterPro" id="IPR013189">
    <property type="entry name" value="Glyco_hydro_32_C"/>
</dbReference>
<evidence type="ECO:0000256" key="4">
    <source>
        <dbReference type="RuleBase" id="RU362110"/>
    </source>
</evidence>
<keyword evidence="3 4" id="KW-0326">Glycosidase</keyword>
<evidence type="ECO:0000256" key="3">
    <source>
        <dbReference type="ARBA" id="ARBA00023295"/>
    </source>
</evidence>
<dbReference type="PROSITE" id="PS51257">
    <property type="entry name" value="PROKAR_LIPOPROTEIN"/>
    <property type="match status" value="1"/>
</dbReference>
<dbReference type="GO" id="GO:0004575">
    <property type="term" value="F:sucrose alpha-glucosidase activity"/>
    <property type="evidence" value="ECO:0007669"/>
    <property type="project" value="TreeGrafter"/>
</dbReference>
<dbReference type="PROSITE" id="PS00609">
    <property type="entry name" value="GLYCOSYL_HYDROL_F32"/>
    <property type="match status" value="1"/>
</dbReference>
<dbReference type="GO" id="GO:0005987">
    <property type="term" value="P:sucrose catabolic process"/>
    <property type="evidence" value="ECO:0007669"/>
    <property type="project" value="TreeGrafter"/>
</dbReference>
<evidence type="ECO:0000259" key="6">
    <source>
        <dbReference type="Pfam" id="PF08244"/>
    </source>
</evidence>
<dbReference type="CDD" id="cd18622">
    <property type="entry name" value="GH32_Inu-like"/>
    <property type="match status" value="1"/>
</dbReference>
<evidence type="ECO:0000313" key="8">
    <source>
        <dbReference type="Proteomes" id="UP000321301"/>
    </source>
</evidence>
<protein>
    <submittedName>
        <fullName evidence="7">Levanase</fullName>
    </submittedName>
</protein>
<evidence type="ECO:0000256" key="2">
    <source>
        <dbReference type="ARBA" id="ARBA00022801"/>
    </source>
</evidence>
<evidence type="ECO:0000259" key="5">
    <source>
        <dbReference type="Pfam" id="PF00251"/>
    </source>
</evidence>
<organism evidence="7 8">
    <name type="scientific">Cyclobacterium qasimii</name>
    <dbReference type="NCBI Taxonomy" id="1350429"/>
    <lineage>
        <taxon>Bacteria</taxon>
        <taxon>Pseudomonadati</taxon>
        <taxon>Bacteroidota</taxon>
        <taxon>Cytophagia</taxon>
        <taxon>Cytophagales</taxon>
        <taxon>Cyclobacteriaceae</taxon>
        <taxon>Cyclobacterium</taxon>
    </lineage>
</organism>
<dbReference type="SUPFAM" id="SSF49899">
    <property type="entry name" value="Concanavalin A-like lectins/glucanases"/>
    <property type="match status" value="1"/>
</dbReference>
<dbReference type="Gene3D" id="2.115.10.20">
    <property type="entry name" value="Glycosyl hydrolase domain, family 43"/>
    <property type="match status" value="1"/>
</dbReference>
<dbReference type="Gene3D" id="2.60.120.560">
    <property type="entry name" value="Exo-inulinase, domain 1"/>
    <property type="match status" value="1"/>
</dbReference>
<dbReference type="EMBL" id="BJYV01000029">
    <property type="protein sequence ID" value="GEO23921.1"/>
    <property type="molecule type" value="Genomic_DNA"/>
</dbReference>
<dbReference type="SUPFAM" id="SSF75005">
    <property type="entry name" value="Arabinanase/levansucrase/invertase"/>
    <property type="match status" value="1"/>
</dbReference>
<dbReference type="InterPro" id="IPR023296">
    <property type="entry name" value="Glyco_hydro_beta-prop_sf"/>
</dbReference>
<feature type="domain" description="Glycosyl hydrolase family 32 N-terminal" evidence="5">
    <location>
        <begin position="47"/>
        <end position="358"/>
    </location>
</feature>
<dbReference type="InterPro" id="IPR013320">
    <property type="entry name" value="ConA-like_dom_sf"/>
</dbReference>
<name>A0A512CI72_9BACT</name>
<dbReference type="GO" id="GO:0005737">
    <property type="term" value="C:cytoplasm"/>
    <property type="evidence" value="ECO:0007669"/>
    <property type="project" value="TreeGrafter"/>
</dbReference>
<dbReference type="InterPro" id="IPR001362">
    <property type="entry name" value="Glyco_hydro_32"/>
</dbReference>
<dbReference type="Pfam" id="PF08244">
    <property type="entry name" value="Glyco_hydro_32C"/>
    <property type="match status" value="1"/>
</dbReference>
<dbReference type="Pfam" id="PF00251">
    <property type="entry name" value="Glyco_hydro_32N"/>
    <property type="match status" value="1"/>
</dbReference>
<keyword evidence="8" id="KW-1185">Reference proteome</keyword>
<dbReference type="PANTHER" id="PTHR42800">
    <property type="entry name" value="EXOINULINASE INUD (AFU_ORTHOLOGUE AFUA_5G00480)"/>
    <property type="match status" value="1"/>
</dbReference>
<evidence type="ECO:0000313" key="7">
    <source>
        <dbReference type="EMBL" id="GEO23921.1"/>
    </source>
</evidence>
<evidence type="ECO:0000256" key="1">
    <source>
        <dbReference type="ARBA" id="ARBA00009902"/>
    </source>
</evidence>
<gene>
    <name evidence="7" type="primary">sacC</name>
    <name evidence="7" type="ORF">CQA01_44550</name>
</gene>
<comment type="similarity">
    <text evidence="1 4">Belongs to the glycosyl hydrolase 32 family.</text>
</comment>
<reference evidence="7 8" key="1">
    <citation type="submission" date="2019-07" db="EMBL/GenBank/DDBJ databases">
        <title>Whole genome shotgun sequence of Cyclobacterium qasimii NBRC 106168.</title>
        <authorList>
            <person name="Hosoyama A."/>
            <person name="Uohara A."/>
            <person name="Ohji S."/>
            <person name="Ichikawa N."/>
        </authorList>
    </citation>
    <scope>NUCLEOTIDE SEQUENCE [LARGE SCALE GENOMIC DNA]</scope>
    <source>
        <strain evidence="7 8">NBRC 106168</strain>
    </source>
</reference>
<accession>A0A512CI72</accession>
<dbReference type="PANTHER" id="PTHR42800:SF1">
    <property type="entry name" value="EXOINULINASE INUD (AFU_ORTHOLOGUE AFUA_5G00480)"/>
    <property type="match status" value="1"/>
</dbReference>
<keyword evidence="2 4" id="KW-0378">Hydrolase</keyword>
<comment type="caution">
    <text evidence="7">The sequence shown here is derived from an EMBL/GenBank/DDBJ whole genome shotgun (WGS) entry which is preliminary data.</text>
</comment>
<dbReference type="InterPro" id="IPR013148">
    <property type="entry name" value="Glyco_hydro_32_N"/>
</dbReference>
<dbReference type="InterPro" id="IPR018053">
    <property type="entry name" value="Glyco_hydro_32_AS"/>
</dbReference>
<dbReference type="AlphaFoldDB" id="A0A512CI72"/>
<sequence>MKGVKQILALSFILLLGFSCQNKVKEQTVAETTTFSDYNEPFRPQYHFSPPANWMNDPNGMVFHKGEYHLFYQYYPDSNVWGPMHWGHATSKNLIEWKNLPVAIAPDSLGWIFSGSAVLDSENSSGLGTAENPPLVAIYTYHNNVKGDAGRIDFQTQGIAYSLDDGVSWEKFSGNPVLANPGIRDFRDPKVTKVEVDGKAMWVMSLAVKDKISFYSSSNLLEWEHESDFNPAWAAYGGVWECPDLFPLQSPNGEQKWVLLVSINPGGPNGGSATQYFVGDFDGETFTTNQEEVKWLDHGTDNYAGVTWSNVPDADGRTIFIGWMSNWDYAQVVPTEVWRSAMTLPRELSLYDEGEELWVASNPVKEVEQLRDEALTIEGEEVALENELLEFSLKPKAGDFSGTFENEFGEILVIGKREDALFIDRTNSGLTNFKEGFASVMTAPLNGLEINEVRIMLDRSSVEVFINDGALAMTALVFPEHPYSKLLLNGFEKENKAYSLKKIW</sequence>